<dbReference type="GO" id="GO:0015918">
    <property type="term" value="P:sterol transport"/>
    <property type="evidence" value="ECO:0007669"/>
    <property type="project" value="InterPro"/>
</dbReference>
<evidence type="ECO:0000313" key="12">
    <source>
        <dbReference type="Proteomes" id="UP001212152"/>
    </source>
</evidence>
<evidence type="ECO:0000313" key="11">
    <source>
        <dbReference type="EMBL" id="KAJ3179411.1"/>
    </source>
</evidence>
<proteinExistence type="inferred from homology"/>
<reference evidence="11" key="1">
    <citation type="submission" date="2020-05" db="EMBL/GenBank/DDBJ databases">
        <title>Phylogenomic resolution of chytrid fungi.</title>
        <authorList>
            <person name="Stajich J.E."/>
            <person name="Amses K."/>
            <person name="Simmons R."/>
            <person name="Seto K."/>
            <person name="Myers J."/>
            <person name="Bonds A."/>
            <person name="Quandt C.A."/>
            <person name="Barry K."/>
            <person name="Liu P."/>
            <person name="Grigoriev I."/>
            <person name="Longcore J.E."/>
            <person name="James T.Y."/>
        </authorList>
    </citation>
    <scope>NUCLEOTIDE SEQUENCE</scope>
    <source>
        <strain evidence="11">JEL0379</strain>
    </source>
</reference>
<comment type="function">
    <text evidence="1">Catalyzes the intermembrane transfer of phosphatidylglycerol and phosphatidylinositol.</text>
</comment>
<comment type="caution">
    <text evidence="11">The sequence shown here is derived from an EMBL/GenBank/DDBJ whole genome shotgun (WGS) entry which is preliminary data.</text>
</comment>
<keyword evidence="7" id="KW-0445">Lipid transport</keyword>
<keyword evidence="5" id="KW-0813">Transport</keyword>
<dbReference type="Proteomes" id="UP001212152">
    <property type="component" value="Unassembled WGS sequence"/>
</dbReference>
<feature type="domain" description="MD-2-related lipid-recognition" evidence="10">
    <location>
        <begin position="31"/>
        <end position="154"/>
    </location>
</feature>
<dbReference type="PANTHER" id="PTHR11306:SF0">
    <property type="entry name" value="PHOSPHATIDYLGLYCEROL_PHOSPHATIDYLINOSITOL TRANSFER PROTEIN"/>
    <property type="match status" value="1"/>
</dbReference>
<comment type="similarity">
    <text evidence="2">Belongs to the NPC2 family.</text>
</comment>
<evidence type="ECO:0000259" key="10">
    <source>
        <dbReference type="SMART" id="SM00737"/>
    </source>
</evidence>
<evidence type="ECO:0000256" key="1">
    <source>
        <dbReference type="ARBA" id="ARBA00002053"/>
    </source>
</evidence>
<sequence>MHFSAILLSLAALSLALPTPQSPLDAPSGQFMTCPGVQPGSLTLEYIIISPNPFVAGQTASLHAVGNSTANITSGANVTLTLNIGGIFPVYQHTIDLCQTLQQYENATCPIQAGLRNITLSGQIPASTPAAEYLVKVNAVNGDGSNLICVEGPITVQSGGGSTTSPPSPPPPPGAPVGGSNSTNSTTPGPSGGSNSTNSTTPGPSGGSNSTM</sequence>
<organism evidence="11 12">
    <name type="scientific">Geranomyces variabilis</name>
    <dbReference type="NCBI Taxonomy" id="109894"/>
    <lineage>
        <taxon>Eukaryota</taxon>
        <taxon>Fungi</taxon>
        <taxon>Fungi incertae sedis</taxon>
        <taxon>Chytridiomycota</taxon>
        <taxon>Chytridiomycota incertae sedis</taxon>
        <taxon>Chytridiomycetes</taxon>
        <taxon>Spizellomycetales</taxon>
        <taxon>Powellomycetaceae</taxon>
        <taxon>Geranomyces</taxon>
    </lineage>
</organism>
<feature type="compositionally biased region" description="Low complexity" evidence="8">
    <location>
        <begin position="178"/>
        <end position="212"/>
    </location>
</feature>
<dbReference type="AlphaFoldDB" id="A0AAD5TN46"/>
<evidence type="ECO:0000256" key="9">
    <source>
        <dbReference type="SAM" id="SignalP"/>
    </source>
</evidence>
<evidence type="ECO:0000256" key="3">
    <source>
        <dbReference type="ARBA" id="ARBA00011245"/>
    </source>
</evidence>
<feature type="signal peptide" evidence="9">
    <location>
        <begin position="1"/>
        <end position="16"/>
    </location>
</feature>
<dbReference type="Gene3D" id="2.60.40.770">
    <property type="match status" value="1"/>
</dbReference>
<evidence type="ECO:0000256" key="4">
    <source>
        <dbReference type="ARBA" id="ARBA00016056"/>
    </source>
</evidence>
<gene>
    <name evidence="11" type="primary">NPC2_1</name>
    <name evidence="11" type="ORF">HDU87_003021</name>
</gene>
<dbReference type="InterPro" id="IPR014756">
    <property type="entry name" value="Ig_E-set"/>
</dbReference>
<comment type="subunit">
    <text evidence="3">Monomer.</text>
</comment>
<evidence type="ECO:0000256" key="8">
    <source>
        <dbReference type="SAM" id="MobiDB-lite"/>
    </source>
</evidence>
<accession>A0AAD5TN46</accession>
<evidence type="ECO:0000256" key="7">
    <source>
        <dbReference type="ARBA" id="ARBA00023055"/>
    </source>
</evidence>
<evidence type="ECO:0000256" key="6">
    <source>
        <dbReference type="ARBA" id="ARBA00022729"/>
    </source>
</evidence>
<evidence type="ECO:0000256" key="5">
    <source>
        <dbReference type="ARBA" id="ARBA00022448"/>
    </source>
</evidence>
<dbReference type="GO" id="GO:0032934">
    <property type="term" value="F:sterol binding"/>
    <property type="evidence" value="ECO:0007669"/>
    <property type="project" value="InterPro"/>
</dbReference>
<dbReference type="Pfam" id="PF02221">
    <property type="entry name" value="E1_DerP2_DerF2"/>
    <property type="match status" value="1"/>
</dbReference>
<feature type="region of interest" description="Disordered" evidence="8">
    <location>
        <begin position="157"/>
        <end position="212"/>
    </location>
</feature>
<dbReference type="SMART" id="SM00737">
    <property type="entry name" value="ML"/>
    <property type="match status" value="1"/>
</dbReference>
<dbReference type="InterPro" id="IPR003172">
    <property type="entry name" value="ML_dom"/>
</dbReference>
<dbReference type="SUPFAM" id="SSF81296">
    <property type="entry name" value="E set domains"/>
    <property type="match status" value="1"/>
</dbReference>
<dbReference type="InterPro" id="IPR039670">
    <property type="entry name" value="NPC2-like"/>
</dbReference>
<keyword evidence="12" id="KW-1185">Reference proteome</keyword>
<feature type="compositionally biased region" description="Pro residues" evidence="8">
    <location>
        <begin position="166"/>
        <end position="175"/>
    </location>
</feature>
<dbReference type="PANTHER" id="PTHR11306">
    <property type="entry name" value="NIEMANN PICK TYPE C2 PROTEIN NPC2-RELATED"/>
    <property type="match status" value="1"/>
</dbReference>
<dbReference type="EMBL" id="JADGJQ010000021">
    <property type="protein sequence ID" value="KAJ3179411.1"/>
    <property type="molecule type" value="Genomic_DNA"/>
</dbReference>
<name>A0AAD5TN46_9FUNG</name>
<feature type="chain" id="PRO_5042084051" description="Phosphatidylglycerol/phosphatidylinositol transfer protein" evidence="9">
    <location>
        <begin position="17"/>
        <end position="212"/>
    </location>
</feature>
<protein>
    <recommendedName>
        <fullName evidence="4">Phosphatidylglycerol/phosphatidylinositol transfer protein</fullName>
    </recommendedName>
</protein>
<evidence type="ECO:0000256" key="2">
    <source>
        <dbReference type="ARBA" id="ARBA00006370"/>
    </source>
</evidence>
<keyword evidence="6 9" id="KW-0732">Signal</keyword>